<dbReference type="InterPro" id="IPR000687">
    <property type="entry name" value="RIO_kinase"/>
</dbReference>
<gene>
    <name evidence="14" type="ORF">AKJ37_06420</name>
</gene>
<evidence type="ECO:0000256" key="9">
    <source>
        <dbReference type="ARBA" id="ARBA00022840"/>
    </source>
</evidence>
<keyword evidence="6" id="KW-0479">Metal-binding</keyword>
<evidence type="ECO:0000256" key="2">
    <source>
        <dbReference type="ARBA" id="ARBA00009196"/>
    </source>
</evidence>
<keyword evidence="9" id="KW-0067">ATP-binding</keyword>
<dbReference type="InterPro" id="IPR036390">
    <property type="entry name" value="WH_DNA-bd_sf"/>
</dbReference>
<keyword evidence="4" id="KW-0723">Serine/threonine-protein kinase</keyword>
<dbReference type="Pfam" id="PF01163">
    <property type="entry name" value="RIO1"/>
    <property type="match status" value="1"/>
</dbReference>
<comment type="similarity">
    <text evidence="2">Belongs to the protein kinase superfamily. RIO-type Ser/Thr kinase family.</text>
</comment>
<keyword evidence="10" id="KW-0460">Magnesium</keyword>
<reference evidence="14 15" key="1">
    <citation type="journal article" date="2016" name="Sci. Rep.">
        <title>Metabolic traits of an uncultured archaeal lineage -MSBL1- from brine pools of the Red Sea.</title>
        <authorList>
            <person name="Mwirichia R."/>
            <person name="Alam I."/>
            <person name="Rashid M."/>
            <person name="Vinu M."/>
            <person name="Ba-Alawi W."/>
            <person name="Anthony Kamau A."/>
            <person name="Kamanda Ngugi D."/>
            <person name="Goker M."/>
            <person name="Klenk H.P."/>
            <person name="Bajic V."/>
            <person name="Stingl U."/>
        </authorList>
    </citation>
    <scope>NUCLEOTIDE SEQUENCE [LARGE SCALE GENOMIC DNA]</scope>
    <source>
        <strain evidence="14">SCGC-AAA259I09</strain>
    </source>
</reference>
<comment type="caution">
    <text evidence="14">The sequence shown here is derived from an EMBL/GenBank/DDBJ whole genome shotgun (WGS) entry which is preliminary data.</text>
</comment>
<dbReference type="SUPFAM" id="SSF46785">
    <property type="entry name" value="Winged helix' DNA-binding domain"/>
    <property type="match status" value="1"/>
</dbReference>
<dbReference type="GO" id="GO:0030490">
    <property type="term" value="P:maturation of SSU-rRNA"/>
    <property type="evidence" value="ECO:0007669"/>
    <property type="project" value="TreeGrafter"/>
</dbReference>
<dbReference type="EMBL" id="LHXR01000124">
    <property type="protein sequence ID" value="KXA95947.1"/>
    <property type="molecule type" value="Genomic_DNA"/>
</dbReference>
<dbReference type="Pfam" id="PF09202">
    <property type="entry name" value="Rio2_N"/>
    <property type="match status" value="1"/>
</dbReference>
<sequence length="286" mass="33430">MTLKAIEIFHDVEEKDIELLSDLEEAASRFEWIPEDRLSKIIDLPEQDIEYRLDRLNKFELVERGIAKYRGYRILPPGFDLLALNSLVQRDVLEAFGIALGIGKEADIYDAITPEEKRVAVKFNRLGLTFTRLKEKRSYRPKHGWIDASKKAARREFEVLEKIYPDVEVPEPIAFDRHVLVTGLIEGEELEEVAEIDYPEPVLDEILRNVKESYKLGIIHGDLSEHNVIIKPNGEVLIIDWPQWEPVTHPEADDLLRRDVKSILSFFRRKFQIERELETVLEEFEK</sequence>
<comment type="cofactor">
    <cofactor evidence="1">
        <name>Mg(2+)</name>
        <dbReference type="ChEBI" id="CHEBI:18420"/>
    </cofactor>
</comment>
<dbReference type="GO" id="GO:0030688">
    <property type="term" value="C:preribosome, small subunit precursor"/>
    <property type="evidence" value="ECO:0007669"/>
    <property type="project" value="TreeGrafter"/>
</dbReference>
<dbReference type="SMART" id="SM00090">
    <property type="entry name" value="RIO"/>
    <property type="match status" value="1"/>
</dbReference>
<comment type="catalytic activity">
    <reaction evidence="11">
        <text>L-threonyl-[protein] + ATP = O-phospho-L-threonyl-[protein] + ADP + H(+)</text>
        <dbReference type="Rhea" id="RHEA:46608"/>
        <dbReference type="Rhea" id="RHEA-COMP:11060"/>
        <dbReference type="Rhea" id="RHEA-COMP:11605"/>
        <dbReference type="ChEBI" id="CHEBI:15378"/>
        <dbReference type="ChEBI" id="CHEBI:30013"/>
        <dbReference type="ChEBI" id="CHEBI:30616"/>
        <dbReference type="ChEBI" id="CHEBI:61977"/>
        <dbReference type="ChEBI" id="CHEBI:456216"/>
        <dbReference type="EC" id="2.7.11.1"/>
    </reaction>
</comment>
<evidence type="ECO:0000256" key="3">
    <source>
        <dbReference type="ARBA" id="ARBA00012513"/>
    </source>
</evidence>
<evidence type="ECO:0000313" key="14">
    <source>
        <dbReference type="EMBL" id="KXA95947.1"/>
    </source>
</evidence>
<dbReference type="GO" id="GO:0005524">
    <property type="term" value="F:ATP binding"/>
    <property type="evidence" value="ECO:0007669"/>
    <property type="project" value="UniProtKB-KW"/>
</dbReference>
<dbReference type="InterPro" id="IPR018934">
    <property type="entry name" value="RIO_dom"/>
</dbReference>
<dbReference type="GO" id="GO:0005829">
    <property type="term" value="C:cytosol"/>
    <property type="evidence" value="ECO:0007669"/>
    <property type="project" value="TreeGrafter"/>
</dbReference>
<comment type="catalytic activity">
    <reaction evidence="12">
        <text>L-seryl-[protein] + ATP = O-phospho-L-seryl-[protein] + ADP + H(+)</text>
        <dbReference type="Rhea" id="RHEA:17989"/>
        <dbReference type="Rhea" id="RHEA-COMP:9863"/>
        <dbReference type="Rhea" id="RHEA-COMP:11604"/>
        <dbReference type="ChEBI" id="CHEBI:15378"/>
        <dbReference type="ChEBI" id="CHEBI:29999"/>
        <dbReference type="ChEBI" id="CHEBI:30616"/>
        <dbReference type="ChEBI" id="CHEBI:83421"/>
        <dbReference type="ChEBI" id="CHEBI:456216"/>
        <dbReference type="EC" id="2.7.11.1"/>
    </reaction>
</comment>
<organism evidence="14 15">
    <name type="scientific">candidate division MSBL1 archaeon SCGC-AAA259I09</name>
    <dbReference type="NCBI Taxonomy" id="1698267"/>
    <lineage>
        <taxon>Archaea</taxon>
        <taxon>Methanobacteriati</taxon>
        <taxon>Methanobacteriota</taxon>
        <taxon>candidate division MSBL1</taxon>
    </lineage>
</organism>
<dbReference type="Proteomes" id="UP000070463">
    <property type="component" value="Unassembled WGS sequence"/>
</dbReference>
<dbReference type="GO" id="GO:0004674">
    <property type="term" value="F:protein serine/threonine kinase activity"/>
    <property type="evidence" value="ECO:0007669"/>
    <property type="project" value="UniProtKB-KW"/>
</dbReference>
<dbReference type="InterPro" id="IPR036388">
    <property type="entry name" value="WH-like_DNA-bd_sf"/>
</dbReference>
<evidence type="ECO:0000256" key="6">
    <source>
        <dbReference type="ARBA" id="ARBA00022723"/>
    </source>
</evidence>
<dbReference type="Gene3D" id="1.10.10.10">
    <property type="entry name" value="Winged helix-like DNA-binding domain superfamily/Winged helix DNA-binding domain"/>
    <property type="match status" value="1"/>
</dbReference>
<evidence type="ECO:0000256" key="8">
    <source>
        <dbReference type="ARBA" id="ARBA00022777"/>
    </source>
</evidence>
<dbReference type="Gene3D" id="3.30.200.20">
    <property type="entry name" value="Phosphorylase Kinase, domain 1"/>
    <property type="match status" value="1"/>
</dbReference>
<evidence type="ECO:0000256" key="10">
    <source>
        <dbReference type="ARBA" id="ARBA00022842"/>
    </source>
</evidence>
<keyword evidence="8" id="KW-0418">Kinase</keyword>
<dbReference type="InterPro" id="IPR011009">
    <property type="entry name" value="Kinase-like_dom_sf"/>
</dbReference>
<evidence type="ECO:0000256" key="7">
    <source>
        <dbReference type="ARBA" id="ARBA00022741"/>
    </source>
</evidence>
<protein>
    <recommendedName>
        <fullName evidence="3">non-specific serine/threonine protein kinase</fullName>
        <ecNumber evidence="3">2.7.11.1</ecNumber>
    </recommendedName>
</protein>
<evidence type="ECO:0000256" key="12">
    <source>
        <dbReference type="ARBA" id="ARBA00048679"/>
    </source>
</evidence>
<dbReference type="InterPro" id="IPR015285">
    <property type="entry name" value="RIO2_wHTH_N"/>
</dbReference>
<evidence type="ECO:0000256" key="4">
    <source>
        <dbReference type="ARBA" id="ARBA00022527"/>
    </source>
</evidence>
<evidence type="ECO:0000256" key="1">
    <source>
        <dbReference type="ARBA" id="ARBA00001946"/>
    </source>
</evidence>
<dbReference type="EC" id="2.7.11.1" evidence="3"/>
<keyword evidence="5" id="KW-0808">Transferase</keyword>
<feature type="domain" description="RIO kinase" evidence="13">
    <location>
        <begin position="65"/>
        <end position="286"/>
    </location>
</feature>
<keyword evidence="15" id="KW-1185">Reference proteome</keyword>
<dbReference type="AlphaFoldDB" id="A0A133UPA8"/>
<proteinExistence type="inferred from homology"/>
<name>A0A133UPA8_9EURY</name>
<dbReference type="PANTHER" id="PTHR45852:SF1">
    <property type="entry name" value="SERINE_THREONINE-PROTEIN KINASE RIO2"/>
    <property type="match status" value="1"/>
</dbReference>
<evidence type="ECO:0000313" key="15">
    <source>
        <dbReference type="Proteomes" id="UP000070463"/>
    </source>
</evidence>
<evidence type="ECO:0000256" key="5">
    <source>
        <dbReference type="ARBA" id="ARBA00022679"/>
    </source>
</evidence>
<dbReference type="PANTHER" id="PTHR45852">
    <property type="entry name" value="SER/THR-PROTEIN KINASE RIO2"/>
    <property type="match status" value="1"/>
</dbReference>
<evidence type="ECO:0000256" key="11">
    <source>
        <dbReference type="ARBA" id="ARBA00047899"/>
    </source>
</evidence>
<dbReference type="SUPFAM" id="SSF56112">
    <property type="entry name" value="Protein kinase-like (PK-like)"/>
    <property type="match status" value="1"/>
</dbReference>
<dbReference type="GO" id="GO:0046872">
    <property type="term" value="F:metal ion binding"/>
    <property type="evidence" value="ECO:0007669"/>
    <property type="project" value="UniProtKB-KW"/>
</dbReference>
<accession>A0A133UPA8</accession>
<keyword evidence="7" id="KW-0547">Nucleotide-binding</keyword>
<evidence type="ECO:0000259" key="13">
    <source>
        <dbReference type="SMART" id="SM00090"/>
    </source>
</evidence>
<dbReference type="Gene3D" id="1.10.510.10">
    <property type="entry name" value="Transferase(Phosphotransferase) domain 1"/>
    <property type="match status" value="1"/>
</dbReference>